<protein>
    <submittedName>
        <fullName evidence="1">Uncharacterized protein</fullName>
    </submittedName>
</protein>
<comment type="caution">
    <text evidence="1">The sequence shown here is derived from an EMBL/GenBank/DDBJ whole genome shotgun (WGS) entry which is preliminary data.</text>
</comment>
<evidence type="ECO:0000313" key="1">
    <source>
        <dbReference type="EMBL" id="KAF2550884.1"/>
    </source>
</evidence>
<sequence>MRLWLWSVVAAQSCFRSRNGSSSRVLGELLFKEFGRLDIQGVWTEQRFPLSNYEVSGSWSYRLAGEAATISVVWVQKWRLGGGLWAAGVTPNHWLSSALKSTKFSALLLRRL</sequence>
<proteinExistence type="predicted"/>
<dbReference type="EMBL" id="QGKW02001988">
    <property type="protein sequence ID" value="KAF2550884.1"/>
    <property type="molecule type" value="Genomic_DNA"/>
</dbReference>
<reference evidence="1" key="1">
    <citation type="submission" date="2019-12" db="EMBL/GenBank/DDBJ databases">
        <title>Genome sequencing and annotation of Brassica cretica.</title>
        <authorList>
            <person name="Studholme D.J."/>
            <person name="Sarris P.F."/>
        </authorList>
    </citation>
    <scope>NUCLEOTIDE SEQUENCE</scope>
    <source>
        <strain evidence="1">PFS-001/15</strain>
        <tissue evidence="1">Leaf</tissue>
    </source>
</reference>
<accession>A0A8S9H1U8</accession>
<dbReference type="Proteomes" id="UP000712281">
    <property type="component" value="Unassembled WGS sequence"/>
</dbReference>
<dbReference type="AlphaFoldDB" id="A0A8S9H1U8"/>
<gene>
    <name evidence="1" type="ORF">F2Q68_00033772</name>
</gene>
<name>A0A8S9H1U8_BRACR</name>
<organism evidence="1 2">
    <name type="scientific">Brassica cretica</name>
    <name type="common">Mustard</name>
    <dbReference type="NCBI Taxonomy" id="69181"/>
    <lineage>
        <taxon>Eukaryota</taxon>
        <taxon>Viridiplantae</taxon>
        <taxon>Streptophyta</taxon>
        <taxon>Embryophyta</taxon>
        <taxon>Tracheophyta</taxon>
        <taxon>Spermatophyta</taxon>
        <taxon>Magnoliopsida</taxon>
        <taxon>eudicotyledons</taxon>
        <taxon>Gunneridae</taxon>
        <taxon>Pentapetalae</taxon>
        <taxon>rosids</taxon>
        <taxon>malvids</taxon>
        <taxon>Brassicales</taxon>
        <taxon>Brassicaceae</taxon>
        <taxon>Brassiceae</taxon>
        <taxon>Brassica</taxon>
    </lineage>
</organism>
<evidence type="ECO:0000313" key="2">
    <source>
        <dbReference type="Proteomes" id="UP000712281"/>
    </source>
</evidence>